<dbReference type="AlphaFoldDB" id="A0AA41QRH2"/>
<dbReference type="GO" id="GO:0044877">
    <property type="term" value="F:protein-containing complex binding"/>
    <property type="evidence" value="ECO:0007669"/>
    <property type="project" value="TreeGrafter"/>
</dbReference>
<dbReference type="FunFam" id="3.40.50.720:FF:000702">
    <property type="entry name" value="NADH dehydrogenase (Ubiquinone)"/>
    <property type="match status" value="1"/>
</dbReference>
<sequence>MEPNELPLVTIFGASGFVGTQVVQALARKGYRIRAAVRRPDLAGHLRMPGAVGQIVPVQANVRNAASVLRAVQGAGIVINLVGIGVQRGAQQFDAVNVEGAKAVAEAARAVGAQVLVHVSGLGLLADSSSAFARSKAAGEEAVSAAFPQAIILRPSVIFGPGDGFFIRMGTFARMLPVIPLIGADARLQPVYVGDVADVIAKAAAGDVRNGRIYELGGPEIETNRELWQRVLRETGRSNPLLPVSQGLASLLAMPMGLLPKPPLTGDQVILLGQDNLVSEGATKDKRTLLGLGITPVSMDTILPTYLWRFRRNGQFERLPA</sequence>
<evidence type="ECO:0000313" key="3">
    <source>
        <dbReference type="Proteomes" id="UP001156140"/>
    </source>
</evidence>
<reference evidence="2" key="1">
    <citation type="submission" date="2022-03" db="EMBL/GenBank/DDBJ databases">
        <title>The complete genome sequence of a Methyloterrigena soli.</title>
        <authorList>
            <person name="Zi Z."/>
        </authorList>
    </citation>
    <scope>NUCLEOTIDE SEQUENCE</scope>
    <source>
        <strain evidence="2">M48</strain>
    </source>
</reference>
<dbReference type="PANTHER" id="PTHR12126">
    <property type="entry name" value="NADH-UBIQUINONE OXIDOREDUCTASE 39 KDA SUBUNIT-RELATED"/>
    <property type="match status" value="1"/>
</dbReference>
<dbReference type="SUPFAM" id="SSF51735">
    <property type="entry name" value="NAD(P)-binding Rossmann-fold domains"/>
    <property type="match status" value="1"/>
</dbReference>
<dbReference type="InterPro" id="IPR036291">
    <property type="entry name" value="NAD(P)-bd_dom_sf"/>
</dbReference>
<dbReference type="Proteomes" id="UP001156140">
    <property type="component" value="Unassembled WGS sequence"/>
</dbReference>
<organism evidence="2 3">
    <name type="scientific">Paradevosia shaoguanensis</name>
    <dbReference type="NCBI Taxonomy" id="1335043"/>
    <lineage>
        <taxon>Bacteria</taxon>
        <taxon>Pseudomonadati</taxon>
        <taxon>Pseudomonadota</taxon>
        <taxon>Alphaproteobacteria</taxon>
        <taxon>Hyphomicrobiales</taxon>
        <taxon>Devosiaceae</taxon>
        <taxon>Paradevosia</taxon>
    </lineage>
</organism>
<name>A0AA41QRH2_9HYPH</name>
<proteinExistence type="predicted"/>
<dbReference type="PANTHER" id="PTHR12126:SF11">
    <property type="entry name" value="NADH DEHYDROGENASE [UBIQUINONE] 1 ALPHA SUBCOMPLEX SUBUNIT 9, MITOCHONDRIAL"/>
    <property type="match status" value="1"/>
</dbReference>
<dbReference type="Gene3D" id="3.40.50.720">
    <property type="entry name" value="NAD(P)-binding Rossmann-like Domain"/>
    <property type="match status" value="1"/>
</dbReference>
<protein>
    <submittedName>
        <fullName evidence="2">Complex I NDUFA9 subunit family protein</fullName>
    </submittedName>
</protein>
<comment type="caution">
    <text evidence="2">The sequence shown here is derived from an EMBL/GenBank/DDBJ whole genome shotgun (WGS) entry which is preliminary data.</text>
</comment>
<dbReference type="CDD" id="cd05271">
    <property type="entry name" value="NDUFA9_like_SDR_a"/>
    <property type="match status" value="1"/>
</dbReference>
<feature type="domain" description="NAD-dependent epimerase/dehydratase" evidence="1">
    <location>
        <begin position="9"/>
        <end position="217"/>
    </location>
</feature>
<dbReference type="RefSeq" id="WP_281736753.1">
    <property type="nucleotide sequence ID" value="NZ_JAKETQ010000002.1"/>
</dbReference>
<dbReference type="InterPro" id="IPR051207">
    <property type="entry name" value="ComplexI_NDUFA9_subunit"/>
</dbReference>
<dbReference type="InterPro" id="IPR001509">
    <property type="entry name" value="Epimerase_deHydtase"/>
</dbReference>
<gene>
    <name evidence="2" type="ORF">ML536_17670</name>
</gene>
<dbReference type="EMBL" id="JALAZD010000002">
    <property type="protein sequence ID" value="MCI0128664.1"/>
    <property type="molecule type" value="Genomic_DNA"/>
</dbReference>
<dbReference type="Pfam" id="PF01370">
    <property type="entry name" value="Epimerase"/>
    <property type="match status" value="1"/>
</dbReference>
<accession>A0AA41QRH2</accession>
<evidence type="ECO:0000259" key="1">
    <source>
        <dbReference type="Pfam" id="PF01370"/>
    </source>
</evidence>
<evidence type="ECO:0000313" key="2">
    <source>
        <dbReference type="EMBL" id="MCI0128664.1"/>
    </source>
</evidence>
<keyword evidence="3" id="KW-1185">Reference proteome</keyword>